<feature type="site" description="Contributes to redox potential value" evidence="7">
    <location>
        <position position="40"/>
    </location>
</feature>
<dbReference type="CDD" id="cd02947">
    <property type="entry name" value="TRX_family"/>
    <property type="match status" value="1"/>
</dbReference>
<dbReference type="GO" id="GO:0045454">
    <property type="term" value="P:cell redox homeostasis"/>
    <property type="evidence" value="ECO:0007669"/>
    <property type="project" value="TreeGrafter"/>
</dbReference>
<keyword evidence="11" id="KW-1185">Reference proteome</keyword>
<evidence type="ECO:0000256" key="5">
    <source>
        <dbReference type="ARBA" id="ARBA00023284"/>
    </source>
</evidence>
<dbReference type="AlphaFoldDB" id="A0A286DY63"/>
<evidence type="ECO:0000313" key="10">
    <source>
        <dbReference type="EMBL" id="SOD63576.1"/>
    </source>
</evidence>
<evidence type="ECO:0000313" key="11">
    <source>
        <dbReference type="Proteomes" id="UP000219072"/>
    </source>
</evidence>
<dbReference type="GO" id="GO:0005829">
    <property type="term" value="C:cytosol"/>
    <property type="evidence" value="ECO:0007669"/>
    <property type="project" value="TreeGrafter"/>
</dbReference>
<evidence type="ECO:0000259" key="9">
    <source>
        <dbReference type="PROSITE" id="PS51352"/>
    </source>
</evidence>
<organism evidence="10 11">
    <name type="scientific">Streptomyces zhaozhouensis</name>
    <dbReference type="NCBI Taxonomy" id="1300267"/>
    <lineage>
        <taxon>Bacteria</taxon>
        <taxon>Bacillati</taxon>
        <taxon>Actinomycetota</taxon>
        <taxon>Actinomycetes</taxon>
        <taxon>Kitasatosporales</taxon>
        <taxon>Streptomycetaceae</taxon>
        <taxon>Streptomyces</taxon>
    </lineage>
</organism>
<sequence length="113" mass="11951">MSHPTAVTPVTPVTDAAFAAEVLASEVPVLVDFTAAWCPPCRMLAPVLAAFAAEHPDTLRVVTLDIDHNPRTPATYGVLAAPTLLLFHGGQPIRSLVGARSKARLTEELSDLL</sequence>
<keyword evidence="4 8" id="KW-1015">Disulfide bond</keyword>
<evidence type="ECO:0000256" key="2">
    <source>
        <dbReference type="ARBA" id="ARBA00022448"/>
    </source>
</evidence>
<feature type="site" description="Contributes to redox potential value" evidence="7">
    <location>
        <position position="39"/>
    </location>
</feature>
<dbReference type="InterPro" id="IPR013766">
    <property type="entry name" value="Thioredoxin_domain"/>
</dbReference>
<dbReference type="InterPro" id="IPR017937">
    <property type="entry name" value="Thioredoxin_CS"/>
</dbReference>
<accession>A0A286DY63</accession>
<evidence type="ECO:0000256" key="8">
    <source>
        <dbReference type="PIRSR" id="PIRSR000077-4"/>
    </source>
</evidence>
<dbReference type="FunFam" id="3.40.30.10:FF:000001">
    <property type="entry name" value="Thioredoxin"/>
    <property type="match status" value="1"/>
</dbReference>
<dbReference type="PROSITE" id="PS00194">
    <property type="entry name" value="THIOREDOXIN_1"/>
    <property type="match status" value="1"/>
</dbReference>
<evidence type="ECO:0000256" key="1">
    <source>
        <dbReference type="ARBA" id="ARBA00008987"/>
    </source>
</evidence>
<dbReference type="PRINTS" id="PR00421">
    <property type="entry name" value="THIOREDOXIN"/>
</dbReference>
<evidence type="ECO:0000256" key="6">
    <source>
        <dbReference type="PIRNR" id="PIRNR000077"/>
    </source>
</evidence>
<name>A0A286DY63_9ACTN</name>
<reference evidence="10 11" key="1">
    <citation type="submission" date="2017-09" db="EMBL/GenBank/DDBJ databases">
        <authorList>
            <person name="Ehlers B."/>
            <person name="Leendertz F.H."/>
        </authorList>
    </citation>
    <scope>NUCLEOTIDE SEQUENCE [LARGE SCALE GENOMIC DNA]</scope>
    <source>
        <strain evidence="10 11">CGMCC 4.7095</strain>
    </source>
</reference>
<dbReference type="PROSITE" id="PS51352">
    <property type="entry name" value="THIOREDOXIN_2"/>
    <property type="match status" value="1"/>
</dbReference>
<feature type="active site" description="Nucleophile" evidence="7">
    <location>
        <position position="41"/>
    </location>
</feature>
<proteinExistence type="inferred from homology"/>
<dbReference type="SUPFAM" id="SSF52833">
    <property type="entry name" value="Thioredoxin-like"/>
    <property type="match status" value="1"/>
</dbReference>
<dbReference type="Gene3D" id="3.40.30.10">
    <property type="entry name" value="Glutaredoxin"/>
    <property type="match status" value="1"/>
</dbReference>
<feature type="site" description="Deprotonates C-terminal active site Cys" evidence="7">
    <location>
        <position position="32"/>
    </location>
</feature>
<feature type="disulfide bond" description="Redox-active" evidence="8">
    <location>
        <begin position="38"/>
        <end position="41"/>
    </location>
</feature>
<dbReference type="PIRSF" id="PIRSF000077">
    <property type="entry name" value="Thioredoxin"/>
    <property type="match status" value="1"/>
</dbReference>
<feature type="active site" description="Nucleophile" evidence="7">
    <location>
        <position position="38"/>
    </location>
</feature>
<evidence type="ECO:0000256" key="4">
    <source>
        <dbReference type="ARBA" id="ARBA00023157"/>
    </source>
</evidence>
<feature type="domain" description="Thioredoxin" evidence="9">
    <location>
        <begin position="4"/>
        <end position="113"/>
    </location>
</feature>
<protein>
    <recommendedName>
        <fullName evidence="6">Thioredoxin</fullName>
    </recommendedName>
</protein>
<keyword evidence="2" id="KW-0813">Transport</keyword>
<dbReference type="Pfam" id="PF00085">
    <property type="entry name" value="Thioredoxin"/>
    <property type="match status" value="1"/>
</dbReference>
<dbReference type="InterPro" id="IPR036249">
    <property type="entry name" value="Thioredoxin-like_sf"/>
</dbReference>
<dbReference type="PANTHER" id="PTHR45663:SF11">
    <property type="entry name" value="GEO12009P1"/>
    <property type="match status" value="1"/>
</dbReference>
<keyword evidence="3" id="KW-0249">Electron transport</keyword>
<dbReference type="GO" id="GO:0015035">
    <property type="term" value="F:protein-disulfide reductase activity"/>
    <property type="evidence" value="ECO:0007669"/>
    <property type="project" value="InterPro"/>
</dbReference>
<dbReference type="EMBL" id="OCNE01000011">
    <property type="protein sequence ID" value="SOD63576.1"/>
    <property type="molecule type" value="Genomic_DNA"/>
</dbReference>
<dbReference type="Proteomes" id="UP000219072">
    <property type="component" value="Unassembled WGS sequence"/>
</dbReference>
<dbReference type="PANTHER" id="PTHR45663">
    <property type="entry name" value="GEO12009P1"/>
    <property type="match status" value="1"/>
</dbReference>
<keyword evidence="5 8" id="KW-0676">Redox-active center</keyword>
<evidence type="ECO:0000256" key="7">
    <source>
        <dbReference type="PIRSR" id="PIRSR000077-1"/>
    </source>
</evidence>
<gene>
    <name evidence="10" type="ORF">SAMN06297387_111125</name>
</gene>
<dbReference type="InterPro" id="IPR005746">
    <property type="entry name" value="Thioredoxin"/>
</dbReference>
<comment type="similarity">
    <text evidence="1 6">Belongs to the thioredoxin family.</text>
</comment>
<evidence type="ECO:0000256" key="3">
    <source>
        <dbReference type="ARBA" id="ARBA00022982"/>
    </source>
</evidence>